<dbReference type="OrthoDB" id="4952043at2"/>
<accession>A0A0D1LAY5</accession>
<dbReference type="InterPro" id="IPR036388">
    <property type="entry name" value="WH-like_DNA-bd_sf"/>
</dbReference>
<proteinExistence type="predicted"/>
<keyword evidence="3" id="KW-1185">Reference proteome</keyword>
<dbReference type="STRING" id="280871.TL10_19190"/>
<dbReference type="Gene3D" id="1.10.10.10">
    <property type="entry name" value="Winged helix-like DNA-binding domain superfamily/Winged helix DNA-binding domain"/>
    <property type="match status" value="1"/>
</dbReference>
<protein>
    <submittedName>
        <fullName evidence="2">MarR family transcriptional regulator</fullName>
    </submittedName>
</protein>
<dbReference type="EMBL" id="JXST01000028">
    <property type="protein sequence ID" value="KIU15367.1"/>
    <property type="molecule type" value="Genomic_DNA"/>
</dbReference>
<evidence type="ECO:0000313" key="3">
    <source>
        <dbReference type="Proteomes" id="UP000032221"/>
    </source>
</evidence>
<dbReference type="PANTHER" id="PTHR37318:SF1">
    <property type="entry name" value="BSL7504 PROTEIN"/>
    <property type="match status" value="1"/>
</dbReference>
<dbReference type="InterPro" id="IPR036390">
    <property type="entry name" value="WH_DNA-bd_sf"/>
</dbReference>
<gene>
    <name evidence="2" type="ORF">TL10_19190</name>
</gene>
<organism evidence="2 3">
    <name type="scientific">Mycolicibacterium llatzerense</name>
    <dbReference type="NCBI Taxonomy" id="280871"/>
    <lineage>
        <taxon>Bacteria</taxon>
        <taxon>Bacillati</taxon>
        <taxon>Actinomycetota</taxon>
        <taxon>Actinomycetes</taxon>
        <taxon>Mycobacteriales</taxon>
        <taxon>Mycobacteriaceae</taxon>
        <taxon>Mycolicibacterium</taxon>
    </lineage>
</organism>
<sequence>MTAPRFDELIHPSTRLSLAATLAAADWVDFAYLKDALSLSDSALSKQLSVLEQAGYVTTERRLDGSRHKVHASLTEAGRVAFDGHVAALRAIVEGPQHAGVSRGAAKAGR</sequence>
<dbReference type="Proteomes" id="UP000032221">
    <property type="component" value="Unassembled WGS sequence"/>
</dbReference>
<dbReference type="Pfam" id="PF13601">
    <property type="entry name" value="HTH_34"/>
    <property type="match status" value="1"/>
</dbReference>
<comment type="caution">
    <text evidence="2">The sequence shown here is derived from an EMBL/GenBank/DDBJ whole genome shotgun (WGS) entry which is preliminary data.</text>
</comment>
<dbReference type="PATRIC" id="fig|280871.6.peg.3973"/>
<dbReference type="RefSeq" id="WP_043986863.1">
    <property type="nucleotide sequence ID" value="NZ_JXST01000028.1"/>
</dbReference>
<feature type="domain" description="Winged helix DNA-binding" evidence="1">
    <location>
        <begin position="15"/>
        <end position="93"/>
    </location>
</feature>
<dbReference type="SUPFAM" id="SSF46785">
    <property type="entry name" value="Winged helix' DNA-binding domain"/>
    <property type="match status" value="1"/>
</dbReference>
<evidence type="ECO:0000313" key="2">
    <source>
        <dbReference type="EMBL" id="KIU15367.1"/>
    </source>
</evidence>
<name>A0A0D1LAY5_9MYCO</name>
<reference evidence="2 3" key="1">
    <citation type="submission" date="2015-01" db="EMBL/GenBank/DDBJ databases">
        <title>Genome sequence of Mycobacterium llatzerense and Mycobacterium immunogenum recovered from brain abscess.</title>
        <authorList>
            <person name="Greninger A.L."/>
            <person name="Langelier C."/>
            <person name="Cunningham G."/>
            <person name="Chiu C.Y."/>
            <person name="Miller S."/>
        </authorList>
    </citation>
    <scope>NUCLEOTIDE SEQUENCE [LARGE SCALE GENOMIC DNA]</scope>
    <source>
        <strain evidence="2 3">CLUC14</strain>
    </source>
</reference>
<evidence type="ECO:0000259" key="1">
    <source>
        <dbReference type="Pfam" id="PF13601"/>
    </source>
</evidence>
<dbReference type="PANTHER" id="PTHR37318">
    <property type="entry name" value="BSL7504 PROTEIN"/>
    <property type="match status" value="1"/>
</dbReference>
<dbReference type="AlphaFoldDB" id="A0A0D1LAY5"/>
<dbReference type="InterPro" id="IPR027395">
    <property type="entry name" value="WH_DNA-bd_dom"/>
</dbReference>